<evidence type="ECO:0000256" key="1">
    <source>
        <dbReference type="ARBA" id="ARBA00023098"/>
    </source>
</evidence>
<dbReference type="Gene3D" id="1.25.40.10">
    <property type="entry name" value="Tetratricopeptide repeat domain"/>
    <property type="match status" value="1"/>
</dbReference>
<accession>A0A0C3BEU9</accession>
<dbReference type="InterPro" id="IPR027417">
    <property type="entry name" value="P-loop_NTPase"/>
</dbReference>
<dbReference type="HOGENOM" id="CLU_000288_125_6_1"/>
<organism evidence="5 6">
    <name type="scientific">Serendipita vermifera MAFF 305830</name>
    <dbReference type="NCBI Taxonomy" id="933852"/>
    <lineage>
        <taxon>Eukaryota</taxon>
        <taxon>Fungi</taxon>
        <taxon>Dikarya</taxon>
        <taxon>Basidiomycota</taxon>
        <taxon>Agaricomycotina</taxon>
        <taxon>Agaricomycetes</taxon>
        <taxon>Sebacinales</taxon>
        <taxon>Serendipitaceae</taxon>
        <taxon>Serendipita</taxon>
    </lineage>
</organism>
<dbReference type="PROSITE" id="PS51635">
    <property type="entry name" value="PNPLA"/>
    <property type="match status" value="1"/>
</dbReference>
<dbReference type="EMBL" id="KN824286">
    <property type="protein sequence ID" value="KIM29976.1"/>
    <property type="molecule type" value="Genomic_DNA"/>
</dbReference>
<dbReference type="OrthoDB" id="771227at2759"/>
<dbReference type="InterPro" id="IPR053137">
    <property type="entry name" value="NLR-like"/>
</dbReference>
<evidence type="ECO:0000259" key="4">
    <source>
        <dbReference type="PROSITE" id="PS51635"/>
    </source>
</evidence>
<dbReference type="AlphaFoldDB" id="A0A0C3BEU9"/>
<keyword evidence="3" id="KW-0472">Membrane</keyword>
<dbReference type="SUPFAM" id="SSF48452">
    <property type="entry name" value="TPR-like"/>
    <property type="match status" value="2"/>
</dbReference>
<sequence>MKELAVTSVNREPSIYPADYFDLMGGVGFGGLAAFALGYLRMTIDEAIDALLTIASSVFPYDPSANATPEENMETLRAAVESMLEAKGVPTDTKIQDKGQSSTKCKVAIFSACSTDINHPRVFRTYFIRGSRLNPTIVEALCASTAVPALFTPVKIGPRRAEESFVGGPLGANNPTRELLKEASVVFGDQQRVALILSLGAGRPRSTPLASVESNELAGHLLASTASDCETVASDLGTRLFSVVAYVRLDADCEGPTSRLDDWTGLDFIETETSEYVQRPDVNRRVEQACEAAESGIGTATLNQINQSSNAKLPVKTAPALSPFYVVRENPWNIMIDHIADHSAPGQKVFSITGMGGCGKTQMVSYFLQEKGSQYTHTIFVDASSMASIKTDLQAWSQSLGDGHEQDVWEDAIRILASGSIEGQWLLILDNADDTMVDLNTFLPKCYSGTIIITSRNRDVGLLSTTYHLELGEMEEGEALSTLLKAARRHLPLPPGEKDSANSLLKLLGNLAVAVVQAGTYCHQLSSAAQGATTLFSFAQYAALFSEQRAELMNKPTASALDNYQLGAYTAFDISYKAVPQTAKDFLRFISAFHHSYISLEVFATAVGLKFADPMPLFPRFRTHKEVVESLKKQLCAADEWNETMVHDNIRILRSFSLISASSTRNTVFIHLHPLVHTWARDVLPESHHYRRMAMQVITTCSSKDYVHLYRYLLPHLHDLTKGKAVNVIHINDQIGAAHIYEDAAEYEEAERLLTYTLDILQYMKGSDSGDAIGTAGFLSAVYRGQGRWHDAEKLQIETLGHQILALGEDHPHTINMMCSLAQTYKDQGRYKESEELLLRTLQRARRVLGRENQFTITAAHNLAIVYNSQDRDAEAEELQVEILELQRRLQGDDHPDTICSMGGLASTYTALGRHAKA</sequence>
<keyword evidence="3" id="KW-0812">Transmembrane</keyword>
<dbReference type="Pfam" id="PF01734">
    <property type="entry name" value="Patatin"/>
    <property type="match status" value="1"/>
</dbReference>
<dbReference type="InterPro" id="IPR002182">
    <property type="entry name" value="NB-ARC"/>
</dbReference>
<evidence type="ECO:0000256" key="3">
    <source>
        <dbReference type="SAM" id="Phobius"/>
    </source>
</evidence>
<keyword evidence="1" id="KW-0443">Lipid metabolism</keyword>
<dbReference type="Pfam" id="PF00931">
    <property type="entry name" value="NB-ARC"/>
    <property type="match status" value="1"/>
</dbReference>
<proteinExistence type="predicted"/>
<dbReference type="InterPro" id="IPR011990">
    <property type="entry name" value="TPR-like_helical_dom_sf"/>
</dbReference>
<keyword evidence="6" id="KW-1185">Reference proteome</keyword>
<keyword evidence="3" id="KW-1133">Transmembrane helix</keyword>
<feature type="transmembrane region" description="Helical" evidence="3">
    <location>
        <begin position="20"/>
        <end position="40"/>
    </location>
</feature>
<feature type="domain" description="PNPLA" evidence="4">
    <location>
        <begin position="1"/>
        <end position="180"/>
    </location>
</feature>
<dbReference type="SUPFAM" id="SSF52151">
    <property type="entry name" value="FabD/lysophospholipase-like"/>
    <property type="match status" value="1"/>
</dbReference>
<name>A0A0C3BEU9_SERVB</name>
<dbReference type="Gene3D" id="3.40.1090.10">
    <property type="entry name" value="Cytosolic phospholipase A2 catalytic domain"/>
    <property type="match status" value="1"/>
</dbReference>
<protein>
    <recommendedName>
        <fullName evidence="4">PNPLA domain-containing protein</fullName>
    </recommendedName>
</protein>
<reference evidence="5 6" key="1">
    <citation type="submission" date="2014-04" db="EMBL/GenBank/DDBJ databases">
        <authorList>
            <consortium name="DOE Joint Genome Institute"/>
            <person name="Kuo A."/>
            <person name="Zuccaro A."/>
            <person name="Kohler A."/>
            <person name="Nagy L.G."/>
            <person name="Floudas D."/>
            <person name="Copeland A."/>
            <person name="Barry K.W."/>
            <person name="Cichocki N."/>
            <person name="Veneault-Fourrey C."/>
            <person name="LaButti K."/>
            <person name="Lindquist E.A."/>
            <person name="Lipzen A."/>
            <person name="Lundell T."/>
            <person name="Morin E."/>
            <person name="Murat C."/>
            <person name="Sun H."/>
            <person name="Tunlid A."/>
            <person name="Henrissat B."/>
            <person name="Grigoriev I.V."/>
            <person name="Hibbett D.S."/>
            <person name="Martin F."/>
            <person name="Nordberg H.P."/>
            <person name="Cantor M.N."/>
            <person name="Hua S.X."/>
        </authorList>
    </citation>
    <scope>NUCLEOTIDE SEQUENCE [LARGE SCALE GENOMIC DNA]</scope>
    <source>
        <strain evidence="5 6">MAFF 305830</strain>
    </source>
</reference>
<dbReference type="PANTHER" id="PTHR46082:SF6">
    <property type="entry name" value="AAA+ ATPASE DOMAIN-CONTAINING PROTEIN-RELATED"/>
    <property type="match status" value="1"/>
</dbReference>
<evidence type="ECO:0000313" key="6">
    <source>
        <dbReference type="Proteomes" id="UP000054097"/>
    </source>
</evidence>
<evidence type="ECO:0000256" key="2">
    <source>
        <dbReference type="PROSITE-ProRule" id="PRU01161"/>
    </source>
</evidence>
<reference evidence="6" key="2">
    <citation type="submission" date="2015-01" db="EMBL/GenBank/DDBJ databases">
        <title>Evolutionary Origins and Diversification of the Mycorrhizal Mutualists.</title>
        <authorList>
            <consortium name="DOE Joint Genome Institute"/>
            <consortium name="Mycorrhizal Genomics Consortium"/>
            <person name="Kohler A."/>
            <person name="Kuo A."/>
            <person name="Nagy L.G."/>
            <person name="Floudas D."/>
            <person name="Copeland A."/>
            <person name="Barry K.W."/>
            <person name="Cichocki N."/>
            <person name="Veneault-Fourrey C."/>
            <person name="LaButti K."/>
            <person name="Lindquist E.A."/>
            <person name="Lipzen A."/>
            <person name="Lundell T."/>
            <person name="Morin E."/>
            <person name="Murat C."/>
            <person name="Riley R."/>
            <person name="Ohm R."/>
            <person name="Sun H."/>
            <person name="Tunlid A."/>
            <person name="Henrissat B."/>
            <person name="Grigoriev I.V."/>
            <person name="Hibbett D.S."/>
            <person name="Martin F."/>
        </authorList>
    </citation>
    <scope>NUCLEOTIDE SEQUENCE [LARGE SCALE GENOMIC DNA]</scope>
    <source>
        <strain evidence="6">MAFF 305830</strain>
    </source>
</reference>
<dbReference type="InterPro" id="IPR016035">
    <property type="entry name" value="Acyl_Trfase/lysoPLipase"/>
</dbReference>
<dbReference type="Proteomes" id="UP000054097">
    <property type="component" value="Unassembled WGS sequence"/>
</dbReference>
<dbReference type="GO" id="GO:0043531">
    <property type="term" value="F:ADP binding"/>
    <property type="evidence" value="ECO:0007669"/>
    <property type="project" value="InterPro"/>
</dbReference>
<dbReference type="Pfam" id="PF13424">
    <property type="entry name" value="TPR_12"/>
    <property type="match status" value="2"/>
</dbReference>
<gene>
    <name evidence="5" type="ORF">M408DRAFT_99729</name>
</gene>
<dbReference type="Gene3D" id="3.40.50.300">
    <property type="entry name" value="P-loop containing nucleotide triphosphate hydrolases"/>
    <property type="match status" value="1"/>
</dbReference>
<dbReference type="PANTHER" id="PTHR46082">
    <property type="entry name" value="ATP/GTP-BINDING PROTEIN-RELATED"/>
    <property type="match status" value="1"/>
</dbReference>
<dbReference type="GO" id="GO:0046486">
    <property type="term" value="P:glycerolipid metabolic process"/>
    <property type="evidence" value="ECO:0007669"/>
    <property type="project" value="UniProtKB-ARBA"/>
</dbReference>
<comment type="caution">
    <text evidence="2">Lacks conserved residue(s) required for the propagation of feature annotation.</text>
</comment>
<evidence type="ECO:0000313" key="5">
    <source>
        <dbReference type="EMBL" id="KIM29976.1"/>
    </source>
</evidence>
<dbReference type="InterPro" id="IPR002641">
    <property type="entry name" value="PNPLA_dom"/>
</dbReference>
<dbReference type="SUPFAM" id="SSF52540">
    <property type="entry name" value="P-loop containing nucleoside triphosphate hydrolases"/>
    <property type="match status" value="1"/>
</dbReference>
<dbReference type="STRING" id="933852.A0A0C3BEU9"/>